<gene>
    <name evidence="2" type="ORF">IFO71_19890</name>
</gene>
<keyword evidence="1" id="KW-1133">Transmembrane helix</keyword>
<dbReference type="AlphaFoldDB" id="A0AAW3ZPH1"/>
<evidence type="ECO:0000313" key="3">
    <source>
        <dbReference type="Proteomes" id="UP000613768"/>
    </source>
</evidence>
<sequence>MTFIEAFFAIFAELLNVETSLYAALAACLAVVSFLWRRQLRNARQSRIVLGAASLWLAIPAAAAIGSFFRFSGASSSGGVEFSEFGAALSASVLPLVALVSVALFTVGSGVRVNVLGITLPLLLCQFWFSFLAGCAIVGVCA</sequence>
<reference evidence="2 3" key="1">
    <citation type="submission" date="2020-09" db="EMBL/GenBank/DDBJ databases">
        <title>Pseudoxanthomonas sp. CAU 1598 isolated from sand of Yaerae Beach.</title>
        <authorList>
            <person name="Kim W."/>
        </authorList>
    </citation>
    <scope>NUCLEOTIDE SEQUENCE [LARGE SCALE GENOMIC DNA]</scope>
    <source>
        <strain evidence="2 3">CAU 1598</strain>
    </source>
</reference>
<comment type="caution">
    <text evidence="2">The sequence shown here is derived from an EMBL/GenBank/DDBJ whole genome shotgun (WGS) entry which is preliminary data.</text>
</comment>
<proteinExistence type="predicted"/>
<keyword evidence="3" id="KW-1185">Reference proteome</keyword>
<organism evidence="2 3">
    <name type="scientific">Pseudomarimonas arenosa</name>
    <dbReference type="NCBI Taxonomy" id="2774145"/>
    <lineage>
        <taxon>Bacteria</taxon>
        <taxon>Pseudomonadati</taxon>
        <taxon>Pseudomonadota</taxon>
        <taxon>Gammaproteobacteria</taxon>
        <taxon>Lysobacterales</taxon>
        <taxon>Lysobacteraceae</taxon>
        <taxon>Pseudomarimonas</taxon>
    </lineage>
</organism>
<keyword evidence="1" id="KW-0812">Transmembrane</keyword>
<feature type="transmembrane region" description="Helical" evidence="1">
    <location>
        <begin position="89"/>
        <end position="108"/>
    </location>
</feature>
<keyword evidence="1" id="KW-0472">Membrane</keyword>
<dbReference type="EMBL" id="JACYTR010000077">
    <property type="protein sequence ID" value="MBD8528016.1"/>
    <property type="molecule type" value="Genomic_DNA"/>
</dbReference>
<name>A0AAW3ZPH1_9GAMM</name>
<evidence type="ECO:0000256" key="1">
    <source>
        <dbReference type="SAM" id="Phobius"/>
    </source>
</evidence>
<protein>
    <submittedName>
        <fullName evidence="2">Uncharacterized protein</fullName>
    </submittedName>
</protein>
<dbReference type="Proteomes" id="UP000613768">
    <property type="component" value="Unassembled WGS sequence"/>
</dbReference>
<feature type="transmembrane region" description="Helical" evidence="1">
    <location>
        <begin position="20"/>
        <end position="36"/>
    </location>
</feature>
<feature type="transmembrane region" description="Helical" evidence="1">
    <location>
        <begin position="48"/>
        <end position="69"/>
    </location>
</feature>
<dbReference type="RefSeq" id="WP_192031437.1">
    <property type="nucleotide sequence ID" value="NZ_JACYTR010000077.1"/>
</dbReference>
<accession>A0AAW3ZPH1</accession>
<evidence type="ECO:0000313" key="2">
    <source>
        <dbReference type="EMBL" id="MBD8528016.1"/>
    </source>
</evidence>
<feature type="transmembrane region" description="Helical" evidence="1">
    <location>
        <begin position="115"/>
        <end position="140"/>
    </location>
</feature>